<dbReference type="SUPFAM" id="SSF56281">
    <property type="entry name" value="Metallo-hydrolase/oxidoreductase"/>
    <property type="match status" value="1"/>
</dbReference>
<dbReference type="STRING" id="446470.Snas_4981"/>
<dbReference type="SMART" id="SM00849">
    <property type="entry name" value="Lactamase_B"/>
    <property type="match status" value="1"/>
</dbReference>
<dbReference type="InterPro" id="IPR036866">
    <property type="entry name" value="RibonucZ/Hydroxyglut_hydro"/>
</dbReference>
<dbReference type="EMBL" id="CP001778">
    <property type="protein sequence ID" value="ADD44619.1"/>
    <property type="molecule type" value="Genomic_DNA"/>
</dbReference>
<dbReference type="PANTHER" id="PTHR43546">
    <property type="entry name" value="UPF0173 METAL-DEPENDENT HYDROLASE MJ1163-RELATED"/>
    <property type="match status" value="1"/>
</dbReference>
<dbReference type="Proteomes" id="UP000000844">
    <property type="component" value="Chromosome"/>
</dbReference>
<sequence>MRLTKFTHACVRVEDGASTLVIDPGVFSEPESLAGADAVLVTHAHPDHLDVDKLSAAVRADPELRIFTHADVVGELDVAATAVAPGDSFEAAGFRVRAAGGRHAEVYEGFPDCANLGFIVDTPSGALYHPGDALHPPGTPVDTLLLPAAAPWLKLAEALDFARAVAPRRIHPVHDAYLSELGWGIVDSWFDEESRAEYHRIPIGDFVEL</sequence>
<evidence type="ECO:0000313" key="3">
    <source>
        <dbReference type="Proteomes" id="UP000000844"/>
    </source>
</evidence>
<feature type="domain" description="Metallo-beta-lactamase" evidence="1">
    <location>
        <begin position="7"/>
        <end position="174"/>
    </location>
</feature>
<gene>
    <name evidence="2" type="ordered locus">Snas_4981</name>
</gene>
<dbReference type="InterPro" id="IPR050114">
    <property type="entry name" value="UPF0173_UPF0282_UlaG_hydrolase"/>
</dbReference>
<dbReference type="InterPro" id="IPR001279">
    <property type="entry name" value="Metallo-B-lactamas"/>
</dbReference>
<dbReference type="eggNOG" id="COG2220">
    <property type="taxonomic scope" value="Bacteria"/>
</dbReference>
<keyword evidence="3" id="KW-1185">Reference proteome</keyword>
<dbReference type="RefSeq" id="WP_013020190.1">
    <property type="nucleotide sequence ID" value="NC_013947.1"/>
</dbReference>
<organism evidence="2 3">
    <name type="scientific">Stackebrandtia nassauensis (strain DSM 44728 / CIP 108903 / NRRL B-16338 / NBRC 102104 / LLR-40K-21)</name>
    <dbReference type="NCBI Taxonomy" id="446470"/>
    <lineage>
        <taxon>Bacteria</taxon>
        <taxon>Bacillati</taxon>
        <taxon>Actinomycetota</taxon>
        <taxon>Actinomycetes</taxon>
        <taxon>Glycomycetales</taxon>
        <taxon>Glycomycetaceae</taxon>
        <taxon>Stackebrandtia</taxon>
    </lineage>
</organism>
<dbReference type="Gene3D" id="3.60.15.10">
    <property type="entry name" value="Ribonuclease Z/Hydroxyacylglutathione hydrolase-like"/>
    <property type="match status" value="1"/>
</dbReference>
<accession>D3Q9S3</accession>
<dbReference type="KEGG" id="sna:Snas_4981"/>
<name>D3Q9S3_STANL</name>
<evidence type="ECO:0000313" key="2">
    <source>
        <dbReference type="EMBL" id="ADD44619.1"/>
    </source>
</evidence>
<protein>
    <submittedName>
        <fullName evidence="2">Beta-lactamase domain protein</fullName>
    </submittedName>
</protein>
<dbReference type="HOGENOM" id="CLU_091682_0_0_11"/>
<reference evidence="2 3" key="1">
    <citation type="journal article" date="2009" name="Stand. Genomic Sci.">
        <title>Complete genome sequence of Stackebrandtia nassauensis type strain (LLR-40K-21).</title>
        <authorList>
            <person name="Munk C."/>
            <person name="Lapidus A."/>
            <person name="Copeland A."/>
            <person name="Jando M."/>
            <person name="Mayilraj S."/>
            <person name="Glavina Del Rio T."/>
            <person name="Nolan M."/>
            <person name="Chen F."/>
            <person name="Lucas S."/>
            <person name="Tice H."/>
            <person name="Cheng J.F."/>
            <person name="Han C."/>
            <person name="Detter J.C."/>
            <person name="Bruce D."/>
            <person name="Goodwin L."/>
            <person name="Chain P."/>
            <person name="Pitluck S."/>
            <person name="Goker M."/>
            <person name="Ovchinikova G."/>
            <person name="Pati A."/>
            <person name="Ivanova N."/>
            <person name="Mavromatis K."/>
            <person name="Chen A."/>
            <person name="Palaniappan K."/>
            <person name="Land M."/>
            <person name="Hauser L."/>
            <person name="Chang Y.J."/>
            <person name="Jeffries C.D."/>
            <person name="Bristow J."/>
            <person name="Eisen J.A."/>
            <person name="Markowitz V."/>
            <person name="Hugenholtz P."/>
            <person name="Kyrpides N.C."/>
            <person name="Klenk H.P."/>
        </authorList>
    </citation>
    <scope>NUCLEOTIDE SEQUENCE [LARGE SCALE GENOMIC DNA]</scope>
    <source>
        <strain evidence="3">DSM 44728 / CIP 108903 / NRRL B-16338 / NBRC 102104 / LLR-40K-21</strain>
    </source>
</reference>
<dbReference type="OrthoDB" id="3190691at2"/>
<dbReference type="PANTHER" id="PTHR43546:SF3">
    <property type="entry name" value="UPF0173 METAL-DEPENDENT HYDROLASE MJ1163"/>
    <property type="match status" value="1"/>
</dbReference>
<evidence type="ECO:0000259" key="1">
    <source>
        <dbReference type="SMART" id="SM00849"/>
    </source>
</evidence>
<dbReference type="AlphaFoldDB" id="D3Q9S3"/>
<dbReference type="Pfam" id="PF13483">
    <property type="entry name" value="Lactamase_B_3"/>
    <property type="match status" value="1"/>
</dbReference>
<proteinExistence type="predicted"/>